<name>A0A934KPW7_9BACT</name>
<reference evidence="5 6" key="1">
    <citation type="submission" date="2020-10" db="EMBL/GenBank/DDBJ databases">
        <title>Ca. Dormibacterota MAGs.</title>
        <authorList>
            <person name="Montgomery K."/>
        </authorList>
    </citation>
    <scope>NUCLEOTIDE SEQUENCE [LARGE SCALE GENOMIC DNA]</scope>
    <source>
        <strain evidence="5">Mitchell_Peninsula_5</strain>
    </source>
</reference>
<evidence type="ECO:0000256" key="3">
    <source>
        <dbReference type="ARBA" id="ARBA00022840"/>
    </source>
</evidence>
<dbReference type="InterPro" id="IPR003439">
    <property type="entry name" value="ABC_transporter-like_ATP-bd"/>
</dbReference>
<feature type="domain" description="ABC transporter" evidence="4">
    <location>
        <begin position="33"/>
        <end position="256"/>
    </location>
</feature>
<proteinExistence type="predicted"/>
<keyword evidence="1" id="KW-0813">Transport</keyword>
<keyword evidence="3 5" id="KW-0067">ATP-binding</keyword>
<keyword evidence="2" id="KW-0547">Nucleotide-binding</keyword>
<dbReference type="EMBL" id="JAEKNN010000029">
    <property type="protein sequence ID" value="MBJ7609047.1"/>
    <property type="molecule type" value="Genomic_DNA"/>
</dbReference>
<accession>A0A934KPW7</accession>
<evidence type="ECO:0000259" key="4">
    <source>
        <dbReference type="PROSITE" id="PS50893"/>
    </source>
</evidence>
<sequence length="324" mass="33934">MTVTPLIHPGAPFSDASAASDASDASAAPGDAITLTAVSKSFGAVHAVDDLTLRVRQGESVALLGPNGAGKSTTISMLLGLAAPDRGRVELFGADPAAAVASGRVGAMLQEGGLMRGVRIRELLEMLGSLYPSPMTVERACSLAQLEGLENRLVDRLSGGQTQRLRVAVALVGNPELLVLDEPTAAMDVEARRTFWKDMDEQAASGRTILFSTHYLDEADEHCDRVVVIGGGRLLADGTPASIKASVGLRALRFSVNGGTNGFDRLPSVRSVEVRGRRVELLCSDTDAAVRELVSQRSDAYDIEVTGVGLEDAFVALTNPARAA</sequence>
<dbReference type="GO" id="GO:0005524">
    <property type="term" value="F:ATP binding"/>
    <property type="evidence" value="ECO:0007669"/>
    <property type="project" value="UniProtKB-KW"/>
</dbReference>
<dbReference type="GO" id="GO:0016887">
    <property type="term" value="F:ATP hydrolysis activity"/>
    <property type="evidence" value="ECO:0007669"/>
    <property type="project" value="InterPro"/>
</dbReference>
<dbReference type="PANTHER" id="PTHR42711">
    <property type="entry name" value="ABC TRANSPORTER ATP-BINDING PROTEIN"/>
    <property type="match status" value="1"/>
</dbReference>
<dbReference type="PANTHER" id="PTHR42711:SF17">
    <property type="entry name" value="ABC TRANSPORTER ATP-BINDING PROTEIN"/>
    <property type="match status" value="1"/>
</dbReference>
<evidence type="ECO:0000313" key="5">
    <source>
        <dbReference type="EMBL" id="MBJ7609047.1"/>
    </source>
</evidence>
<protein>
    <submittedName>
        <fullName evidence="5">ABC transporter ATP-binding protein</fullName>
    </submittedName>
</protein>
<comment type="caution">
    <text evidence="5">The sequence shown here is derived from an EMBL/GenBank/DDBJ whole genome shotgun (WGS) entry which is preliminary data.</text>
</comment>
<dbReference type="PROSITE" id="PS50893">
    <property type="entry name" value="ABC_TRANSPORTER_2"/>
    <property type="match status" value="1"/>
</dbReference>
<dbReference type="CDD" id="cd03230">
    <property type="entry name" value="ABC_DR_subfamily_A"/>
    <property type="match status" value="1"/>
</dbReference>
<dbReference type="SMART" id="SM00382">
    <property type="entry name" value="AAA"/>
    <property type="match status" value="1"/>
</dbReference>
<evidence type="ECO:0000256" key="1">
    <source>
        <dbReference type="ARBA" id="ARBA00022448"/>
    </source>
</evidence>
<evidence type="ECO:0000256" key="2">
    <source>
        <dbReference type="ARBA" id="ARBA00022741"/>
    </source>
</evidence>
<dbReference type="Proteomes" id="UP000614410">
    <property type="component" value="Unassembled WGS sequence"/>
</dbReference>
<gene>
    <name evidence="5" type="ORF">JF887_06405</name>
</gene>
<dbReference type="Pfam" id="PF00005">
    <property type="entry name" value="ABC_tran"/>
    <property type="match status" value="1"/>
</dbReference>
<dbReference type="InterPro" id="IPR003593">
    <property type="entry name" value="AAA+_ATPase"/>
</dbReference>
<dbReference type="InterPro" id="IPR050763">
    <property type="entry name" value="ABC_transporter_ATP-binding"/>
</dbReference>
<dbReference type="AlphaFoldDB" id="A0A934KPW7"/>
<organism evidence="5 6">
    <name type="scientific">Candidatus Amunia macphersoniae</name>
    <dbReference type="NCBI Taxonomy" id="3127014"/>
    <lineage>
        <taxon>Bacteria</taxon>
        <taxon>Bacillati</taxon>
        <taxon>Candidatus Dormiibacterota</taxon>
        <taxon>Candidatus Dormibacteria</taxon>
        <taxon>Candidatus Aeolococcales</taxon>
        <taxon>Candidatus Aeolococcaceae</taxon>
        <taxon>Candidatus Amunia</taxon>
    </lineage>
</organism>
<dbReference type="SUPFAM" id="SSF52540">
    <property type="entry name" value="P-loop containing nucleoside triphosphate hydrolases"/>
    <property type="match status" value="1"/>
</dbReference>
<dbReference type="InterPro" id="IPR027417">
    <property type="entry name" value="P-loop_NTPase"/>
</dbReference>
<dbReference type="Gene3D" id="3.40.50.300">
    <property type="entry name" value="P-loop containing nucleotide triphosphate hydrolases"/>
    <property type="match status" value="1"/>
</dbReference>
<evidence type="ECO:0000313" key="6">
    <source>
        <dbReference type="Proteomes" id="UP000614410"/>
    </source>
</evidence>